<feature type="site" description="Important for catalytic activity, responsible for pKa modulation of the active site Glu and correct orientation of both the proton donor and substrate" evidence="6">
    <location>
        <position position="200"/>
    </location>
</feature>
<feature type="active site" description="Proton donor" evidence="5">
    <location>
        <position position="255"/>
    </location>
</feature>
<dbReference type="SUPFAM" id="SSF75005">
    <property type="entry name" value="Arabinanase/levansucrase/invertase"/>
    <property type="match status" value="1"/>
</dbReference>
<dbReference type="CDD" id="cd08998">
    <property type="entry name" value="GH43_Arb43a-like"/>
    <property type="match status" value="1"/>
</dbReference>
<keyword evidence="4 7" id="KW-0326">Glycosidase</keyword>
<dbReference type="Pfam" id="PF04616">
    <property type="entry name" value="Glyco_hydro_43"/>
    <property type="match status" value="1"/>
</dbReference>
<dbReference type="GO" id="GO:0005975">
    <property type="term" value="P:carbohydrate metabolic process"/>
    <property type="evidence" value="ECO:0007669"/>
    <property type="project" value="InterPro"/>
</dbReference>
<comment type="pathway">
    <text evidence="1">Glycan metabolism; L-arabinan degradation.</text>
</comment>
<dbReference type="Gene3D" id="2.115.10.20">
    <property type="entry name" value="Glycosyl hydrolase domain, family 43"/>
    <property type="match status" value="1"/>
</dbReference>
<evidence type="ECO:0000259" key="8">
    <source>
        <dbReference type="Pfam" id="PF16369"/>
    </source>
</evidence>
<feature type="domain" description="Extracellular endo-alpha-(1-&gt;5)-L-arabinanase C-terminal" evidence="8">
    <location>
        <begin position="381"/>
        <end position="492"/>
    </location>
</feature>
<keyword evidence="3 7" id="KW-0378">Hydrolase</keyword>
<organism evidence="9">
    <name type="scientific">Clostridium cellulovorans</name>
    <dbReference type="NCBI Taxonomy" id="1493"/>
    <lineage>
        <taxon>Bacteria</taxon>
        <taxon>Bacillati</taxon>
        <taxon>Bacillota</taxon>
        <taxon>Clostridia</taxon>
        <taxon>Eubacteriales</taxon>
        <taxon>Clostridiaceae</taxon>
        <taxon>Clostridium</taxon>
    </lineage>
</organism>
<evidence type="ECO:0000256" key="1">
    <source>
        <dbReference type="ARBA" id="ARBA00004834"/>
    </source>
</evidence>
<gene>
    <name evidence="9" type="primary">Ara43A</name>
</gene>
<dbReference type="GO" id="GO:0004553">
    <property type="term" value="F:hydrolase activity, hydrolyzing O-glycosyl compounds"/>
    <property type="evidence" value="ECO:0007669"/>
    <property type="project" value="InterPro"/>
</dbReference>
<dbReference type="Gene3D" id="2.40.128.10">
    <property type="match status" value="1"/>
</dbReference>
<evidence type="ECO:0000256" key="5">
    <source>
        <dbReference type="PIRSR" id="PIRSR606710-1"/>
    </source>
</evidence>
<dbReference type="InterPro" id="IPR006710">
    <property type="entry name" value="Glyco_hydro_43"/>
</dbReference>
<dbReference type="InterPro" id="IPR050727">
    <property type="entry name" value="GH43_arabinanases"/>
</dbReference>
<dbReference type="PANTHER" id="PTHR43301">
    <property type="entry name" value="ARABINAN ENDO-1,5-ALPHA-L-ARABINOSIDASE"/>
    <property type="match status" value="1"/>
</dbReference>
<dbReference type="InterPro" id="IPR023296">
    <property type="entry name" value="Glyco_hydro_beta-prop_sf"/>
</dbReference>
<feature type="active site" description="Proton acceptor" evidence="5">
    <location>
        <position position="80"/>
    </location>
</feature>
<dbReference type="Pfam" id="PF16369">
    <property type="entry name" value="GH43_C"/>
    <property type="match status" value="1"/>
</dbReference>
<proteinExistence type="inferred from homology"/>
<dbReference type="EMBL" id="AB499210">
    <property type="protein sequence ID" value="BAV13109.1"/>
    <property type="molecule type" value="Genomic_DNA"/>
</dbReference>
<protein>
    <submittedName>
        <fullName evidence="9">Alpha-L-arabinofuranosidase</fullName>
    </submittedName>
</protein>
<evidence type="ECO:0000256" key="2">
    <source>
        <dbReference type="ARBA" id="ARBA00009865"/>
    </source>
</evidence>
<evidence type="ECO:0000256" key="3">
    <source>
        <dbReference type="ARBA" id="ARBA00022801"/>
    </source>
</evidence>
<dbReference type="InterPro" id="IPR032291">
    <property type="entry name" value="Abn2_C"/>
</dbReference>
<accession>A0A173MZV3</accession>
<comment type="similarity">
    <text evidence="2 7">Belongs to the glycosyl hydrolase 43 family.</text>
</comment>
<evidence type="ECO:0000256" key="4">
    <source>
        <dbReference type="ARBA" id="ARBA00023295"/>
    </source>
</evidence>
<evidence type="ECO:0000313" key="9">
    <source>
        <dbReference type="EMBL" id="BAV13109.1"/>
    </source>
</evidence>
<reference evidence="9" key="1">
    <citation type="submission" date="2009-04" db="EMBL/GenBank/DDBJ databases">
        <title>Clostridium cellulovorans cellulosomal and noncellulosomal genes.</title>
        <authorList>
            <person name="Tamaru Y."/>
        </authorList>
    </citation>
    <scope>NUCLEOTIDE SEQUENCE</scope>
</reference>
<evidence type="ECO:0000256" key="6">
    <source>
        <dbReference type="PIRSR" id="PIRSR606710-2"/>
    </source>
</evidence>
<name>A0A173MZV3_CLOCL</name>
<dbReference type="AlphaFoldDB" id="A0A173MZV3"/>
<dbReference type="PANTHER" id="PTHR43301:SF3">
    <property type="entry name" value="ARABINAN ENDO-1,5-ALPHA-L-ARABINOSIDASE A-RELATED"/>
    <property type="match status" value="1"/>
</dbReference>
<evidence type="ECO:0000256" key="7">
    <source>
        <dbReference type="RuleBase" id="RU361187"/>
    </source>
</evidence>
<sequence length="496" mass="54986">MIYKFLKMGVREMNIKKKALVIFSVLLMAIFLSESFIAIDKKVYGATTSIVYPSAPPTYTYNDVSAINNTSQWKTMNVHDPFIYYENGWYYCFSTDYATAATPPQAVQIRKSQDMVSWQWVGTAFTSTPAAAKSWTGETLVWAPDVQKIGSKYYMYYCNSVFGTNKSFIGVATSNSITGPWTDQGLVYKTASGAEDNAIDPNIITDASGRIWMVYGSFFGGIYISEINPATGKLYNSVKGTLLARRPLSAKGAVEGGYITYNPSTGYYYLFCSYDFLGSSPYYSVRVARSKNVTGPYVDYNNNNMINSSTSTPNEIGTKILGSYAFGNHSGWLAPGHNSVFKQGSNFYLVHHARTGSDINWTYLHVRKLLWTDNGWPVASPERYAKESEQTIPSSAIAGTYQSIVLDRNTSGKIGSTNTVLLASGKIGSESSNNHWTLTGTNTLKLYWYAPGVAPGDYWIDTCKVLPSWDWENNRQTLVYTGLNQSGTAIWGKKVS</sequence>